<dbReference type="InterPro" id="IPR050355">
    <property type="entry name" value="RCF1"/>
</dbReference>
<organism evidence="8 9">
    <name type="scientific">Laodelphax striatellus</name>
    <name type="common">Small brown planthopper</name>
    <name type="synonym">Delphax striatella</name>
    <dbReference type="NCBI Taxonomy" id="195883"/>
    <lineage>
        <taxon>Eukaryota</taxon>
        <taxon>Metazoa</taxon>
        <taxon>Ecdysozoa</taxon>
        <taxon>Arthropoda</taxon>
        <taxon>Hexapoda</taxon>
        <taxon>Insecta</taxon>
        <taxon>Pterygota</taxon>
        <taxon>Neoptera</taxon>
        <taxon>Paraneoptera</taxon>
        <taxon>Hemiptera</taxon>
        <taxon>Auchenorrhyncha</taxon>
        <taxon>Fulgoroidea</taxon>
        <taxon>Delphacidae</taxon>
        <taxon>Criomorphinae</taxon>
        <taxon>Laodelphax</taxon>
    </lineage>
</organism>
<gene>
    <name evidence="8" type="ORF">LSTR_LSTR003793</name>
</gene>
<keyword evidence="5 6" id="KW-0472">Membrane</keyword>
<keyword evidence="4" id="KW-0496">Mitochondrion</keyword>
<name>A0A482XEI6_LAOST</name>
<dbReference type="InParanoid" id="A0A482XEI6"/>
<dbReference type="PROSITE" id="PS51503">
    <property type="entry name" value="HIG1"/>
    <property type="match status" value="1"/>
</dbReference>
<evidence type="ECO:0000256" key="1">
    <source>
        <dbReference type="ARBA" id="ARBA00004325"/>
    </source>
</evidence>
<dbReference type="Gene3D" id="6.10.140.1320">
    <property type="match status" value="1"/>
</dbReference>
<comment type="caution">
    <text evidence="8">The sequence shown here is derived from an EMBL/GenBank/DDBJ whole genome shotgun (WGS) entry which is preliminary data.</text>
</comment>
<dbReference type="GO" id="GO:0031966">
    <property type="term" value="C:mitochondrial membrane"/>
    <property type="evidence" value="ECO:0007669"/>
    <property type="project" value="UniProtKB-SubCell"/>
</dbReference>
<evidence type="ECO:0000313" key="9">
    <source>
        <dbReference type="Proteomes" id="UP000291343"/>
    </source>
</evidence>
<dbReference type="PANTHER" id="PTHR12297:SF3">
    <property type="entry name" value="HIG1 DOMAIN FAMILY MEMBER 1A"/>
    <property type="match status" value="1"/>
</dbReference>
<feature type="transmembrane region" description="Helical" evidence="6">
    <location>
        <begin position="22"/>
        <end position="39"/>
    </location>
</feature>
<dbReference type="EMBL" id="QKKF02011224">
    <property type="protein sequence ID" value="RZF44153.1"/>
    <property type="molecule type" value="Genomic_DNA"/>
</dbReference>
<evidence type="ECO:0000256" key="5">
    <source>
        <dbReference type="ARBA" id="ARBA00023136"/>
    </source>
</evidence>
<proteinExistence type="predicted"/>
<evidence type="ECO:0000313" key="8">
    <source>
        <dbReference type="EMBL" id="RZF44153.1"/>
    </source>
</evidence>
<evidence type="ECO:0000256" key="4">
    <source>
        <dbReference type="ARBA" id="ARBA00023128"/>
    </source>
</evidence>
<feature type="domain" description="HIG1" evidence="7">
    <location>
        <begin position="1"/>
        <end position="88"/>
    </location>
</feature>
<feature type="transmembrane region" description="Helical" evidence="6">
    <location>
        <begin position="60"/>
        <end position="79"/>
    </location>
</feature>
<dbReference type="AlphaFoldDB" id="A0A482XEI6"/>
<sequence>MSAFPDQDEEQSSFLKKIKESPMVPAGVVAGLGTLIYAVRDFKNSKGKMSPSIYIMQYRVVIQSIVIGFISVGMLYNMGKTLNEMYERKNMLPDTKSGRKD</sequence>
<dbReference type="Proteomes" id="UP000291343">
    <property type="component" value="Unassembled WGS sequence"/>
</dbReference>
<protein>
    <recommendedName>
        <fullName evidence="7">HIG1 domain-containing protein</fullName>
    </recommendedName>
</protein>
<accession>A0A482XEI6</accession>
<evidence type="ECO:0000256" key="6">
    <source>
        <dbReference type="SAM" id="Phobius"/>
    </source>
</evidence>
<dbReference type="OrthoDB" id="10003563at2759"/>
<reference evidence="8 9" key="1">
    <citation type="journal article" date="2017" name="Gigascience">
        <title>Genome sequence of the small brown planthopper, Laodelphax striatellus.</title>
        <authorList>
            <person name="Zhu J."/>
            <person name="Jiang F."/>
            <person name="Wang X."/>
            <person name="Yang P."/>
            <person name="Bao Y."/>
            <person name="Zhao W."/>
            <person name="Wang W."/>
            <person name="Lu H."/>
            <person name="Wang Q."/>
            <person name="Cui N."/>
            <person name="Li J."/>
            <person name="Chen X."/>
            <person name="Luo L."/>
            <person name="Yu J."/>
            <person name="Kang L."/>
            <person name="Cui F."/>
        </authorList>
    </citation>
    <scope>NUCLEOTIDE SEQUENCE [LARGE SCALE GENOMIC DNA]</scope>
    <source>
        <strain evidence="8">Lst14</strain>
    </source>
</reference>
<dbReference type="InterPro" id="IPR007667">
    <property type="entry name" value="Hypoxia_induced_domain"/>
</dbReference>
<dbReference type="PANTHER" id="PTHR12297">
    <property type="entry name" value="HYPOXIA-INDUCBILE GENE 1 HIG1 -RELATED"/>
    <property type="match status" value="1"/>
</dbReference>
<comment type="subcellular location">
    <subcellularLocation>
        <location evidence="1">Mitochondrion membrane</location>
    </subcellularLocation>
</comment>
<evidence type="ECO:0000259" key="7">
    <source>
        <dbReference type="PROSITE" id="PS51503"/>
    </source>
</evidence>
<dbReference type="STRING" id="195883.A0A482XEI6"/>
<keyword evidence="9" id="KW-1185">Reference proteome</keyword>
<dbReference type="Pfam" id="PF04588">
    <property type="entry name" value="HIG_1_N"/>
    <property type="match status" value="1"/>
</dbReference>
<evidence type="ECO:0000256" key="2">
    <source>
        <dbReference type="ARBA" id="ARBA00022692"/>
    </source>
</evidence>
<dbReference type="SMR" id="A0A482XEI6"/>
<evidence type="ECO:0000256" key="3">
    <source>
        <dbReference type="ARBA" id="ARBA00022989"/>
    </source>
</evidence>
<keyword evidence="2 6" id="KW-0812">Transmembrane</keyword>
<keyword evidence="3 6" id="KW-1133">Transmembrane helix</keyword>
<dbReference type="FunCoup" id="A0A482XEI6">
    <property type="interactions" value="230"/>
</dbReference>
<dbReference type="GO" id="GO:0097250">
    <property type="term" value="P:mitochondrial respirasome assembly"/>
    <property type="evidence" value="ECO:0007669"/>
    <property type="project" value="TreeGrafter"/>
</dbReference>